<proteinExistence type="inferred from homology"/>
<comment type="subcellular location">
    <subcellularLocation>
        <location evidence="6">Cytoplasm</location>
    </subcellularLocation>
</comment>
<feature type="site" description="Cleavage; by autolysis" evidence="6">
    <location>
        <begin position="203"/>
        <end position="204"/>
    </location>
</feature>
<dbReference type="Gene3D" id="3.10.20.340">
    <property type="entry name" value="ArgJ beta chain, C-terminal domain"/>
    <property type="match status" value="1"/>
</dbReference>
<feature type="binding site" evidence="6">
    <location>
        <position position="171"/>
    </location>
    <ligand>
        <name>substrate</name>
    </ligand>
</feature>
<name>A0ABU9UCH8_9SPIR</name>
<feature type="chain" id="PRO_5044907646" description="Arginine biosynthesis bifunctional protein ArgJ alpha chain" evidence="6">
    <location>
        <begin position="1"/>
        <end position="203"/>
    </location>
</feature>
<dbReference type="PANTHER" id="PTHR23100:SF0">
    <property type="entry name" value="ARGININE BIOSYNTHESIS BIFUNCTIONAL PROTEIN ARGJ, MITOCHONDRIAL"/>
    <property type="match status" value="1"/>
</dbReference>
<feature type="binding site" evidence="6">
    <location>
        <position position="204"/>
    </location>
    <ligand>
        <name>substrate</name>
    </ligand>
</feature>
<comment type="caution">
    <text evidence="7">The sequence shown here is derived from an EMBL/GenBank/DDBJ whole genome shotgun (WGS) entry which is preliminary data.</text>
</comment>
<feature type="binding site" evidence="6">
    <location>
        <position position="427"/>
    </location>
    <ligand>
        <name>substrate</name>
    </ligand>
</feature>
<protein>
    <recommendedName>
        <fullName evidence="6">Arginine biosynthesis bifunctional protein ArgJ</fullName>
    </recommendedName>
    <domain>
        <recommendedName>
            <fullName evidence="6">Glutamate N-acetyltransferase</fullName>
            <ecNumber evidence="6">2.3.1.35</ecNumber>
        </recommendedName>
        <alternativeName>
            <fullName evidence="6">Ornithine acetyltransferase</fullName>
            <shortName evidence="6">OATase</shortName>
        </alternativeName>
        <alternativeName>
            <fullName evidence="6">Ornithine transacetylase</fullName>
        </alternativeName>
    </domain>
    <domain>
        <recommendedName>
            <fullName evidence="6">Amino-acid acetyltransferase</fullName>
            <ecNumber evidence="6">2.3.1.1</ecNumber>
        </recommendedName>
        <alternativeName>
            <fullName evidence="6">N-acetylglutamate synthase</fullName>
            <shortName evidence="6">AGSase</shortName>
        </alternativeName>
    </domain>
    <component>
        <recommendedName>
            <fullName evidence="6">Arginine biosynthesis bifunctional protein ArgJ alpha chain</fullName>
        </recommendedName>
    </component>
    <component>
        <recommendedName>
            <fullName evidence="6">Arginine biosynthesis bifunctional protein ArgJ beta chain</fullName>
        </recommendedName>
    </component>
</protein>
<evidence type="ECO:0000313" key="8">
    <source>
        <dbReference type="Proteomes" id="UP001466331"/>
    </source>
</evidence>
<gene>
    <name evidence="6" type="primary">argJ</name>
    <name evidence="7" type="ORF">WKV44_07410</name>
</gene>
<dbReference type="EMBL" id="JBCHKQ010000003">
    <property type="protein sequence ID" value="MEM5948369.1"/>
    <property type="molecule type" value="Genomic_DNA"/>
</dbReference>
<evidence type="ECO:0000313" key="7">
    <source>
        <dbReference type="EMBL" id="MEM5948369.1"/>
    </source>
</evidence>
<keyword evidence="6" id="KW-0511">Multifunctional enzyme</keyword>
<comment type="catalytic activity">
    <reaction evidence="6">
        <text>N(2)-acetyl-L-ornithine + L-glutamate = N-acetyl-L-glutamate + L-ornithine</text>
        <dbReference type="Rhea" id="RHEA:15349"/>
        <dbReference type="ChEBI" id="CHEBI:29985"/>
        <dbReference type="ChEBI" id="CHEBI:44337"/>
        <dbReference type="ChEBI" id="CHEBI:46911"/>
        <dbReference type="ChEBI" id="CHEBI:57805"/>
        <dbReference type="EC" id="2.3.1.35"/>
    </reaction>
</comment>
<dbReference type="Gene3D" id="3.60.70.12">
    <property type="entry name" value="L-amino peptidase D-ALA esterase/amidase"/>
    <property type="match status" value="1"/>
</dbReference>
<keyword evidence="6" id="KW-0028">Amino-acid biosynthesis</keyword>
<dbReference type="InterPro" id="IPR002813">
    <property type="entry name" value="Arg_biosynth_ArgJ"/>
</dbReference>
<dbReference type="EC" id="2.3.1.35" evidence="6"/>
<keyword evidence="8" id="KW-1185">Reference proteome</keyword>
<sequence length="427" mass="46931">MDEFWRKLVFSSEAEYLEFCSSYAALPVGFSAATCRLDFAPEERPDRRLLMDLSFVRFDGAAYSWTALFTRNAVCGVPVAIGKERLGNPLEGFVINNRIANVGTAEGRKRALAVLDAFSSVSGVPSARLLPVSTGIIGWELPYTAMSDRASWLVSQLGSIDGLALARAIMTTDSYPKLISLPLGEGKLWAMAKGAGMIEPNLATMLVFIFTDVKIEQSDMDEVLIEAVDMSFNRISVDGDQSTSDSVFCVSTGVFPAVSRDEFAEALNTVCAYLAEQIVRNGEGTSHVVRMSVSGWDDKTCVDIGRAIINSELVKTAIYGNDPNVGRIAAACGAYCGKNAIECDPSKMRIYLGTELVYDKGKFLLDKEKEALLSSLLRDCYMPPDKTWPPHFKYMDIRLEYPGRGKAILWGSDLSHQYVHINADYRS</sequence>
<comment type="pathway">
    <text evidence="6">Amino-acid biosynthesis; L-arginine biosynthesis; L-ornithine and N-acetyl-L-glutamate from L-glutamate and N(2)-acetyl-L-ornithine (cyclic): step 1/1.</text>
</comment>
<dbReference type="Proteomes" id="UP001466331">
    <property type="component" value="Unassembled WGS sequence"/>
</dbReference>
<keyword evidence="3 6" id="KW-0808">Transferase</keyword>
<dbReference type="PANTHER" id="PTHR23100">
    <property type="entry name" value="ARGININE BIOSYNTHESIS BIFUNCTIONAL PROTEIN ARGJ"/>
    <property type="match status" value="1"/>
</dbReference>
<comment type="similarity">
    <text evidence="1 6">Belongs to the ArgJ family.</text>
</comment>
<comment type="catalytic activity">
    <reaction evidence="6">
        <text>L-glutamate + acetyl-CoA = N-acetyl-L-glutamate + CoA + H(+)</text>
        <dbReference type="Rhea" id="RHEA:24292"/>
        <dbReference type="ChEBI" id="CHEBI:15378"/>
        <dbReference type="ChEBI" id="CHEBI:29985"/>
        <dbReference type="ChEBI" id="CHEBI:44337"/>
        <dbReference type="ChEBI" id="CHEBI:57287"/>
        <dbReference type="ChEBI" id="CHEBI:57288"/>
        <dbReference type="EC" id="2.3.1.1"/>
    </reaction>
</comment>
<comment type="subunit">
    <text evidence="2 6">Heterotetramer of two alpha and two beta chains.</text>
</comment>
<evidence type="ECO:0000256" key="2">
    <source>
        <dbReference type="ARBA" id="ARBA00011475"/>
    </source>
</evidence>
<feature type="site" description="Involved in the stabilization of negative charge on the oxyanion by the formation of the oxyanion hole" evidence="6">
    <location>
        <position position="134"/>
    </location>
</feature>
<dbReference type="InterPro" id="IPR016117">
    <property type="entry name" value="ArgJ-like_dom_sf"/>
</dbReference>
<evidence type="ECO:0000256" key="3">
    <source>
        <dbReference type="ARBA" id="ARBA00022679"/>
    </source>
</evidence>
<dbReference type="Pfam" id="PF01960">
    <property type="entry name" value="ArgJ"/>
    <property type="match status" value="1"/>
</dbReference>
<keyword evidence="4 6" id="KW-0068">Autocatalytic cleavage</keyword>
<dbReference type="SUPFAM" id="SSF56266">
    <property type="entry name" value="DmpA/ArgJ-like"/>
    <property type="match status" value="1"/>
</dbReference>
<keyword evidence="5 6" id="KW-0012">Acyltransferase</keyword>
<dbReference type="RefSeq" id="WP_420069819.1">
    <property type="nucleotide sequence ID" value="NZ_JBCHKQ010000003.1"/>
</dbReference>
<feature type="site" description="Involved in the stabilization of negative charge on the oxyanion by the formation of the oxyanion hole" evidence="6">
    <location>
        <position position="135"/>
    </location>
</feature>
<feature type="active site" description="Nucleophile" evidence="6">
    <location>
        <position position="204"/>
    </location>
</feature>
<dbReference type="HAMAP" id="MF_01106">
    <property type="entry name" value="ArgJ"/>
    <property type="match status" value="1"/>
</dbReference>
<feature type="binding site" evidence="6">
    <location>
        <position position="283"/>
    </location>
    <ligand>
        <name>substrate</name>
    </ligand>
</feature>
<dbReference type="EC" id="2.3.1.1" evidence="6"/>
<keyword evidence="6" id="KW-0963">Cytoplasm</keyword>
<evidence type="ECO:0000256" key="6">
    <source>
        <dbReference type="HAMAP-Rule" id="MF_01106"/>
    </source>
</evidence>
<organism evidence="7 8">
    <name type="scientific">Rarispira pelagica</name>
    <dbReference type="NCBI Taxonomy" id="3141764"/>
    <lineage>
        <taxon>Bacteria</taxon>
        <taxon>Pseudomonadati</taxon>
        <taxon>Spirochaetota</taxon>
        <taxon>Spirochaetia</taxon>
        <taxon>Winmispirales</taxon>
        <taxon>Winmispiraceae</taxon>
        <taxon>Rarispira</taxon>
    </lineage>
</organism>
<feature type="chain" id="PRO_5044907647" description="Arginine biosynthesis bifunctional protein ArgJ beta chain" evidence="6">
    <location>
        <begin position="204"/>
        <end position="427"/>
    </location>
</feature>
<accession>A0ABU9UCH8</accession>
<comment type="function">
    <text evidence="6">Catalyzes two activities which are involved in the cyclic version of arginine biosynthesis: the synthesis of N-acetylglutamate from glutamate and acetyl-CoA as the acetyl donor, and of ornithine by transacetylation between N(2)-acetylornithine and glutamate.</text>
</comment>
<feature type="binding site" evidence="6">
    <location>
        <position position="193"/>
    </location>
    <ligand>
        <name>substrate</name>
    </ligand>
</feature>
<comment type="pathway">
    <text evidence="6">Amino-acid biosynthesis; L-arginine biosynthesis; N(2)-acetyl-L-ornithine from L-glutamate: step 1/4.</text>
</comment>
<keyword evidence="6" id="KW-0055">Arginine biosynthesis</keyword>
<evidence type="ECO:0000256" key="5">
    <source>
        <dbReference type="ARBA" id="ARBA00023315"/>
    </source>
</evidence>
<feature type="binding site" evidence="6">
    <location>
        <position position="422"/>
    </location>
    <ligand>
        <name>substrate</name>
    </ligand>
</feature>
<evidence type="ECO:0000256" key="1">
    <source>
        <dbReference type="ARBA" id="ARBA00006774"/>
    </source>
</evidence>
<evidence type="ECO:0000256" key="4">
    <source>
        <dbReference type="ARBA" id="ARBA00022813"/>
    </source>
</evidence>
<dbReference type="InterPro" id="IPR042195">
    <property type="entry name" value="ArgJ_beta_C"/>
</dbReference>
<reference evidence="7 8" key="1">
    <citation type="submission" date="2024-03" db="EMBL/GenBank/DDBJ databases">
        <title>Ignisphaera cupida sp. nov., a hyperthermophilic hydrolytic archaeon from a hot spring of Kamchatka, and proposal of Ignisphaeraceae fam. nov.</title>
        <authorList>
            <person name="Podosokorskaya O.A."/>
            <person name="Elcheninov A.G."/>
            <person name="Maltseva A.I."/>
            <person name="Zayulina K.S."/>
            <person name="Novikov A."/>
            <person name="Merkel A.Y."/>
        </authorList>
    </citation>
    <scope>NUCLEOTIDE SEQUENCE [LARGE SCALE GENOMIC DNA]</scope>
    <source>
        <strain evidence="7 8">38H-sp</strain>
    </source>
</reference>